<feature type="compositionally biased region" description="Polar residues" evidence="1">
    <location>
        <begin position="254"/>
        <end position="270"/>
    </location>
</feature>
<evidence type="ECO:0000256" key="1">
    <source>
        <dbReference type="SAM" id="MobiDB-lite"/>
    </source>
</evidence>
<feature type="region of interest" description="Disordered" evidence="1">
    <location>
        <begin position="316"/>
        <end position="356"/>
    </location>
</feature>
<dbReference type="AlphaFoldDB" id="A0A9Q8WHB9"/>
<feature type="region of interest" description="Disordered" evidence="1">
    <location>
        <begin position="226"/>
        <end position="297"/>
    </location>
</feature>
<feature type="region of interest" description="Disordered" evidence="1">
    <location>
        <begin position="188"/>
        <end position="210"/>
    </location>
</feature>
<reference evidence="2" key="1">
    <citation type="journal article" date="2021" name="Mol. Plant Microbe Interact.">
        <title>Complete Genome Sequence of the Plant-Pathogenic Fungus Colletotrichum lupini.</title>
        <authorList>
            <person name="Baroncelli R."/>
            <person name="Pensec F."/>
            <person name="Da Lio D."/>
            <person name="Boufleur T."/>
            <person name="Vicente I."/>
            <person name="Sarrocco S."/>
            <person name="Picot A."/>
            <person name="Baraldi E."/>
            <person name="Sukno S."/>
            <person name="Thon M."/>
            <person name="Le Floch G."/>
        </authorList>
    </citation>
    <scope>NUCLEOTIDE SEQUENCE</scope>
    <source>
        <strain evidence="2">IMI 504893</strain>
    </source>
</reference>
<name>A0A9Q8WHB9_9PEZI</name>
<keyword evidence="3" id="KW-1185">Reference proteome</keyword>
<dbReference type="GeneID" id="73343163"/>
<dbReference type="RefSeq" id="XP_049145297.1">
    <property type="nucleotide sequence ID" value="XM_049288153.1"/>
</dbReference>
<accession>A0A9Q8WHB9</accession>
<sequence length="356" mass="38716">MIGGGSLKNSRHSSPMRRLDYGMRPNGSSLCIDPVIARAVSSSSLTPLPVVFHITNIMDFQPKKQSSRRGSETTIPSRHRSSVPSPYTQPPLQTAFPQTHAGFPINDSYPLALPLNQGNSGEGFPAFVTPSAVEYSDSNSYRHNHNTVTTGYPYSSSAPANSMMSYPPVLSQANSAYADRSSYEVQATSTHQSFLPHRSHPNSPLTSYSGLTGHSSAASSYGYPYAASSATTTPSAANTPVQPLSPTLMGVGSWDNTRQPRETYQQPTVDRSNREGRRAHVTDFPPNPSRSESIEVHRSSRGAAFDLWRRVKMTKKASALGHAKTTTRTTEGNGHGTNRDEKVVRTDYSQGFPLRP</sequence>
<feature type="region of interest" description="Disordered" evidence="1">
    <location>
        <begin position="1"/>
        <end position="24"/>
    </location>
</feature>
<feature type="compositionally biased region" description="Low complexity" evidence="1">
    <location>
        <begin position="226"/>
        <end position="237"/>
    </location>
</feature>
<evidence type="ECO:0000313" key="3">
    <source>
        <dbReference type="Proteomes" id="UP000830671"/>
    </source>
</evidence>
<feature type="compositionally biased region" description="Polar residues" evidence="1">
    <location>
        <begin position="72"/>
        <end position="89"/>
    </location>
</feature>
<feature type="compositionally biased region" description="Basic and acidic residues" evidence="1">
    <location>
        <begin position="271"/>
        <end position="281"/>
    </location>
</feature>
<dbReference type="EMBL" id="CP019476">
    <property type="protein sequence ID" value="UQC83678.1"/>
    <property type="molecule type" value="Genomic_DNA"/>
</dbReference>
<feature type="compositionally biased region" description="Polar residues" evidence="1">
    <location>
        <begin position="201"/>
        <end position="210"/>
    </location>
</feature>
<feature type="region of interest" description="Disordered" evidence="1">
    <location>
        <begin position="62"/>
        <end position="89"/>
    </location>
</feature>
<proteinExistence type="predicted"/>
<evidence type="ECO:0000313" key="2">
    <source>
        <dbReference type="EMBL" id="UQC83678.1"/>
    </source>
</evidence>
<protein>
    <submittedName>
        <fullName evidence="2">Uncharacterized protein</fullName>
    </submittedName>
</protein>
<organism evidence="2 3">
    <name type="scientific">Colletotrichum lupini</name>
    <dbReference type="NCBI Taxonomy" id="145971"/>
    <lineage>
        <taxon>Eukaryota</taxon>
        <taxon>Fungi</taxon>
        <taxon>Dikarya</taxon>
        <taxon>Ascomycota</taxon>
        <taxon>Pezizomycotina</taxon>
        <taxon>Sordariomycetes</taxon>
        <taxon>Hypocreomycetidae</taxon>
        <taxon>Glomerellales</taxon>
        <taxon>Glomerellaceae</taxon>
        <taxon>Colletotrichum</taxon>
        <taxon>Colletotrichum acutatum species complex</taxon>
    </lineage>
</organism>
<dbReference type="Proteomes" id="UP000830671">
    <property type="component" value="Chromosome 4"/>
</dbReference>
<dbReference type="KEGG" id="clup:CLUP02_09174"/>
<gene>
    <name evidence="2" type="ORF">CLUP02_09174</name>
</gene>